<keyword evidence="2" id="KW-1185">Reference proteome</keyword>
<dbReference type="AlphaFoldDB" id="A0A4Y6V9L5"/>
<dbReference type="PANTHER" id="PTHR40036:SF1">
    <property type="entry name" value="MACROCIN O-METHYLTRANSFERASE"/>
    <property type="match status" value="1"/>
</dbReference>
<dbReference type="PANTHER" id="PTHR40036">
    <property type="entry name" value="MACROCIN O-METHYLTRANSFERASE"/>
    <property type="match status" value="1"/>
</dbReference>
<dbReference type="GO" id="GO:0032259">
    <property type="term" value="P:methylation"/>
    <property type="evidence" value="ECO:0007669"/>
    <property type="project" value="UniProtKB-KW"/>
</dbReference>
<accession>A0A4Y6V9L5</accession>
<evidence type="ECO:0000313" key="2">
    <source>
        <dbReference type="Proteomes" id="UP000317214"/>
    </source>
</evidence>
<dbReference type="EMBL" id="CP032485">
    <property type="protein sequence ID" value="QDH25157.1"/>
    <property type="molecule type" value="Genomic_DNA"/>
</dbReference>
<evidence type="ECO:0000313" key="1">
    <source>
        <dbReference type="EMBL" id="QDH25157.1"/>
    </source>
</evidence>
<dbReference type="InterPro" id="IPR029063">
    <property type="entry name" value="SAM-dependent_MTases_sf"/>
</dbReference>
<dbReference type="InterPro" id="IPR008884">
    <property type="entry name" value="TylF_MeTrfase"/>
</dbReference>
<proteinExistence type="predicted"/>
<dbReference type="SUPFAM" id="SSF53335">
    <property type="entry name" value="S-adenosyl-L-methionine-dependent methyltransferases"/>
    <property type="match status" value="1"/>
</dbReference>
<keyword evidence="1" id="KW-0489">Methyltransferase</keyword>
<dbReference type="KEGG" id="ntn:D5366_07970"/>
<dbReference type="Gene3D" id="3.40.50.150">
    <property type="entry name" value="Vaccinia Virus protein VP39"/>
    <property type="match status" value="1"/>
</dbReference>
<organism evidence="1 2">
    <name type="scientific">Neokomagataea tanensis</name>
    <dbReference type="NCBI Taxonomy" id="661191"/>
    <lineage>
        <taxon>Bacteria</taxon>
        <taxon>Pseudomonadati</taxon>
        <taxon>Pseudomonadota</taxon>
        <taxon>Alphaproteobacteria</taxon>
        <taxon>Acetobacterales</taxon>
        <taxon>Acetobacteraceae</taxon>
        <taxon>Neokomagataea</taxon>
    </lineage>
</organism>
<dbReference type="GO" id="GO:0008168">
    <property type="term" value="F:methyltransferase activity"/>
    <property type="evidence" value="ECO:0007669"/>
    <property type="project" value="UniProtKB-KW"/>
</dbReference>
<dbReference type="Proteomes" id="UP000317214">
    <property type="component" value="Chromosome"/>
</dbReference>
<gene>
    <name evidence="1" type="ORF">D5366_07970</name>
</gene>
<reference evidence="1 2" key="1">
    <citation type="submission" date="2018-09" db="EMBL/GenBank/DDBJ databases">
        <title>The complete genome sequence of Neokomagataea tanensis NBRC 106556(T).</title>
        <authorList>
            <person name="Chua K.-O."/>
            <person name="See-Too W.-S."/>
            <person name="Hong K.-W."/>
            <person name="Yin W.-F."/>
            <person name="Chan K.-G."/>
        </authorList>
    </citation>
    <scope>NUCLEOTIDE SEQUENCE [LARGE SCALE GENOMIC DNA]</scope>
    <source>
        <strain evidence="2">AH13 \ NBRC 106556</strain>
    </source>
</reference>
<dbReference type="OrthoDB" id="9811332at2"/>
<protein>
    <submittedName>
        <fullName evidence="1">Macrocin-O-methyltransferase</fullName>
    </submittedName>
</protein>
<sequence>MWMRNEKMRRFLGGNRVARALTFGLQNRLQMALLKGHKSPKTLRRLAAASKAAHSLLSTDEAFTLHEIAQGQTTLPGDFAEFGVYRGASAALICGVKGSKHLHLFDTFEGLPEGTEEGERNVFQEGQFTGTLPDVQQILRHFGGVSFHKGFFPDTTAGLEEHKFSFVHLDVDLHDATRDALAFFYPRMVSGGVILTHDYSIIPGVSKAFQDFFALKPENIIELTTTQAMVIIHPR</sequence>
<dbReference type="Pfam" id="PF05711">
    <property type="entry name" value="TylF"/>
    <property type="match status" value="1"/>
</dbReference>
<name>A0A4Y6V9L5_9PROT</name>
<keyword evidence="1" id="KW-0808">Transferase</keyword>